<reference evidence="2 3" key="1">
    <citation type="submission" date="2014-01" db="EMBL/GenBank/DDBJ databases">
        <title>Genome sequencing of Thermotog hypogea.</title>
        <authorList>
            <person name="Zhang X."/>
            <person name="Alvare G."/>
            <person name="Fristensky B."/>
            <person name="Chen L."/>
            <person name="Suen T."/>
            <person name="Chen Q."/>
            <person name="Ma K."/>
        </authorList>
    </citation>
    <scope>NUCLEOTIDE SEQUENCE [LARGE SCALE GENOMIC DNA]</scope>
    <source>
        <strain evidence="2 3">DSM 11164</strain>
    </source>
</reference>
<dbReference type="PaxDb" id="1123384-AJ81_01430"/>
<keyword evidence="2" id="KW-0489">Methyltransferase</keyword>
<dbReference type="EMBL" id="CP007141">
    <property type="protein sequence ID" value="AJC73082.1"/>
    <property type="molecule type" value="Genomic_DNA"/>
</dbReference>
<evidence type="ECO:0000313" key="2">
    <source>
        <dbReference type="EMBL" id="AJC73082.1"/>
    </source>
</evidence>
<keyword evidence="2" id="KW-0808">Transferase</keyword>
<dbReference type="Pfam" id="PF08241">
    <property type="entry name" value="Methyltransf_11"/>
    <property type="match status" value="1"/>
</dbReference>
<sequence>MGGYYSLKDQTLRITSEVNGQRVIVINTGAEDVFTKLLLDRAVFVTTDEEFLKLADPRSIRLVMNPTKLSFAPETFDAAVLFFTFFYLPKHEAIIENVNRVLKKWGKLYIWDAVIPKKMAHKSFFVVPLLMDTGQELIRTVHVTKWRREQPVGLVKKIARERGFKVTKEELYDQIFHLEMVKIASLKQQKF</sequence>
<dbReference type="Proteomes" id="UP000077469">
    <property type="component" value="Chromosome"/>
</dbReference>
<dbReference type="GO" id="GO:0032259">
    <property type="term" value="P:methylation"/>
    <property type="evidence" value="ECO:0007669"/>
    <property type="project" value="UniProtKB-KW"/>
</dbReference>
<dbReference type="InterPro" id="IPR029063">
    <property type="entry name" value="SAM-dependent_MTases_sf"/>
</dbReference>
<dbReference type="InterPro" id="IPR013216">
    <property type="entry name" value="Methyltransf_11"/>
</dbReference>
<dbReference type="STRING" id="1123384.AJ81_01430"/>
<dbReference type="Gene3D" id="3.40.50.150">
    <property type="entry name" value="Vaccinia Virus protein VP39"/>
    <property type="match status" value="1"/>
</dbReference>
<keyword evidence="3" id="KW-1185">Reference proteome</keyword>
<proteinExistence type="predicted"/>
<dbReference type="KEGG" id="phy:AJ81_01430"/>
<evidence type="ECO:0000259" key="1">
    <source>
        <dbReference type="Pfam" id="PF08241"/>
    </source>
</evidence>
<gene>
    <name evidence="2" type="ORF">AJ81_01430</name>
</gene>
<dbReference type="GO" id="GO:0008757">
    <property type="term" value="F:S-adenosylmethionine-dependent methyltransferase activity"/>
    <property type="evidence" value="ECO:0007669"/>
    <property type="project" value="InterPro"/>
</dbReference>
<evidence type="ECO:0000313" key="3">
    <source>
        <dbReference type="Proteomes" id="UP000077469"/>
    </source>
</evidence>
<dbReference type="RefSeq" id="WP_031503413.1">
    <property type="nucleotide sequence ID" value="NC_022795.1"/>
</dbReference>
<accession>A0A0X1KP95</accession>
<feature type="domain" description="Methyltransferase type 11" evidence="1">
    <location>
        <begin position="41"/>
        <end position="110"/>
    </location>
</feature>
<dbReference type="PATRIC" id="fig|1123384.7.peg.286"/>
<dbReference type="OrthoDB" id="5522265at2"/>
<dbReference type="SUPFAM" id="SSF53335">
    <property type="entry name" value="S-adenosyl-L-methionine-dependent methyltransferases"/>
    <property type="match status" value="1"/>
</dbReference>
<name>A0A0X1KP95_9THEM</name>
<dbReference type="AlphaFoldDB" id="A0A0X1KP95"/>
<organism evidence="2 3">
    <name type="scientific">Pseudothermotoga hypogea DSM 11164 = NBRC 106472</name>
    <dbReference type="NCBI Taxonomy" id="1123384"/>
    <lineage>
        <taxon>Bacteria</taxon>
        <taxon>Thermotogati</taxon>
        <taxon>Thermotogota</taxon>
        <taxon>Thermotogae</taxon>
        <taxon>Thermotogales</taxon>
        <taxon>Thermotogaceae</taxon>
        <taxon>Pseudothermotoga</taxon>
    </lineage>
</organism>
<protein>
    <submittedName>
        <fullName evidence="2">Type 11 methyltransferase</fullName>
    </submittedName>
</protein>